<dbReference type="EMBL" id="LAYJ01000102">
    <property type="protein sequence ID" value="KKI50670.1"/>
    <property type="molecule type" value="Genomic_DNA"/>
</dbReference>
<protein>
    <recommendedName>
        <fullName evidence="1">DUF1980 domain-containing protein</fullName>
    </recommendedName>
</protein>
<reference evidence="2 3" key="1">
    <citation type="submission" date="2015-04" db="EMBL/GenBank/DDBJ databases">
        <title>Draft genome sequence of bacteremic isolate Catabacter hongkongensis type strain HKU16T.</title>
        <authorList>
            <person name="Lau S.K."/>
            <person name="Teng J.L."/>
            <person name="Huang Y."/>
            <person name="Curreem S.O."/>
            <person name="Tsui S.K."/>
            <person name="Woo P.C."/>
        </authorList>
    </citation>
    <scope>NUCLEOTIDE SEQUENCE [LARGE SCALE GENOMIC DNA]</scope>
    <source>
        <strain evidence="2 3">HKU16</strain>
    </source>
</reference>
<dbReference type="InterPro" id="IPR048447">
    <property type="entry name" value="DUF1980_C"/>
</dbReference>
<sequence>MPSGDVIEIKEKMFVAQSNDVYINSKEYMGKTIKWEGMFQQMTDTANGNVHNFVIRYGPGCCGYDANAGFEVRWDGDLPEVNDWVEAVGTLGTYEENGTEYLYVQLQELNILEQRGEEYVYQ</sequence>
<evidence type="ECO:0000313" key="3">
    <source>
        <dbReference type="Proteomes" id="UP000034076"/>
    </source>
</evidence>
<evidence type="ECO:0000259" key="1">
    <source>
        <dbReference type="Pfam" id="PF21537"/>
    </source>
</evidence>
<dbReference type="Pfam" id="PF21537">
    <property type="entry name" value="DUF1980_C"/>
    <property type="match status" value="1"/>
</dbReference>
<evidence type="ECO:0000313" key="2">
    <source>
        <dbReference type="EMBL" id="KKI50670.1"/>
    </source>
</evidence>
<name>A0A0M2NKA4_9FIRM</name>
<dbReference type="AlphaFoldDB" id="A0A0M2NKA4"/>
<comment type="caution">
    <text evidence="2">The sequence shown here is derived from an EMBL/GenBank/DDBJ whole genome shotgun (WGS) entry which is preliminary data.</text>
</comment>
<feature type="domain" description="DUF1980" evidence="1">
    <location>
        <begin position="5"/>
        <end position="122"/>
    </location>
</feature>
<proteinExistence type="predicted"/>
<dbReference type="Proteomes" id="UP000034076">
    <property type="component" value="Unassembled WGS sequence"/>
</dbReference>
<keyword evidence="3" id="KW-1185">Reference proteome</keyword>
<accession>A0A0M2NKA4</accession>
<organism evidence="2 3">
    <name type="scientific">Christensenella hongkongensis</name>
    <dbReference type="NCBI Taxonomy" id="270498"/>
    <lineage>
        <taxon>Bacteria</taxon>
        <taxon>Bacillati</taxon>
        <taxon>Bacillota</taxon>
        <taxon>Clostridia</taxon>
        <taxon>Christensenellales</taxon>
        <taxon>Christensenellaceae</taxon>
        <taxon>Christensenella</taxon>
    </lineage>
</organism>
<gene>
    <name evidence="2" type="ORF">CHK_1785</name>
</gene>
<dbReference type="STRING" id="270498.CHK_1785"/>